<evidence type="ECO:0000313" key="2">
    <source>
        <dbReference type="EMBL" id="MCP2177764.1"/>
    </source>
</evidence>
<dbReference type="PIRSF" id="PIRSF037442">
    <property type="entry name" value="UCP037442_abhydr"/>
    <property type="match status" value="1"/>
</dbReference>
<evidence type="ECO:0000259" key="1">
    <source>
        <dbReference type="Pfam" id="PF12146"/>
    </source>
</evidence>
<dbReference type="Gene3D" id="3.40.50.1820">
    <property type="entry name" value="alpha/beta hydrolase"/>
    <property type="match status" value="1"/>
</dbReference>
<protein>
    <submittedName>
        <fullName evidence="2">Alpha/beta hydrolase</fullName>
    </submittedName>
</protein>
<keyword evidence="3" id="KW-1185">Reference proteome</keyword>
<comment type="caution">
    <text evidence="2">The sequence shown here is derived from an EMBL/GenBank/DDBJ whole genome shotgun (WGS) entry which is preliminary data.</text>
</comment>
<dbReference type="EMBL" id="JAMTCJ010000003">
    <property type="protein sequence ID" value="MCP2177764.1"/>
    <property type="molecule type" value="Genomic_DNA"/>
</dbReference>
<dbReference type="SUPFAM" id="SSF53474">
    <property type="entry name" value="alpha/beta-Hydrolases"/>
    <property type="match status" value="1"/>
</dbReference>
<dbReference type="InterPro" id="IPR029058">
    <property type="entry name" value="AB_hydrolase_fold"/>
</dbReference>
<dbReference type="Pfam" id="PF12146">
    <property type="entry name" value="Hydrolase_4"/>
    <property type="match status" value="1"/>
</dbReference>
<dbReference type="Proteomes" id="UP001206895">
    <property type="component" value="Unassembled WGS sequence"/>
</dbReference>
<dbReference type="GO" id="GO:0016787">
    <property type="term" value="F:hydrolase activity"/>
    <property type="evidence" value="ECO:0007669"/>
    <property type="project" value="UniProtKB-KW"/>
</dbReference>
<name>A0ABT1HIK6_9NOCA</name>
<proteinExistence type="predicted"/>
<gene>
    <name evidence="2" type="ORF">LX13_003592</name>
</gene>
<feature type="domain" description="Serine aminopeptidase S33" evidence="1">
    <location>
        <begin position="43"/>
        <end position="187"/>
    </location>
</feature>
<dbReference type="RefSeq" id="WP_253662648.1">
    <property type="nucleotide sequence ID" value="NZ_BAAAJQ010000001.1"/>
</dbReference>
<dbReference type="InterPro" id="IPR017208">
    <property type="entry name" value="UCP037442_abhydr"/>
</dbReference>
<reference evidence="2 3" key="1">
    <citation type="submission" date="2022-06" db="EMBL/GenBank/DDBJ databases">
        <title>Genomic Encyclopedia of Archaeal and Bacterial Type Strains, Phase II (KMG-II): from individual species to whole genera.</title>
        <authorList>
            <person name="Goeker M."/>
        </authorList>
    </citation>
    <scope>NUCLEOTIDE SEQUENCE [LARGE SCALE GENOMIC DNA]</scope>
    <source>
        <strain evidence="2 3">DSM 44693</strain>
    </source>
</reference>
<dbReference type="InterPro" id="IPR022742">
    <property type="entry name" value="Hydrolase_4"/>
</dbReference>
<evidence type="ECO:0000313" key="3">
    <source>
        <dbReference type="Proteomes" id="UP001206895"/>
    </source>
</evidence>
<accession>A0ABT1HIK6</accession>
<organism evidence="2 3">
    <name type="scientific">Williamsia maris</name>
    <dbReference type="NCBI Taxonomy" id="72806"/>
    <lineage>
        <taxon>Bacteria</taxon>
        <taxon>Bacillati</taxon>
        <taxon>Actinomycetota</taxon>
        <taxon>Actinomycetes</taxon>
        <taxon>Mycobacteriales</taxon>
        <taxon>Nocardiaceae</taxon>
        <taxon>Williamsia</taxon>
    </lineage>
</organism>
<keyword evidence="2" id="KW-0378">Hydrolase</keyword>
<sequence>MPEVGGTPIRIECADGFPLGGHRWTPERPDEGPLRVVIVTAATGVVATYYHRYAAFLAEAGFHVITFDYRGIGASRPERLRDMRCRWQDWGRLDFDAVVAHVRSQWPDAEIAVVGHSVGGVVPLWASRSVEITRMLTVGGQYNWWRDWAPSARRTFFWRWKVVTPVLALVCGYLPAKRLGWMEDVPRGVAWECAWRRRRMEDNYPRRERTGVRATAAAIEASVLAVATTDDDYGTVPALRRPLDYLPDAPRTQVMIPPAALGHGSIGHFGLFHSRHRDDFWRMSLRWLRDGENPWPELVVWSSP</sequence>